<evidence type="ECO:0008006" key="3">
    <source>
        <dbReference type="Google" id="ProtNLM"/>
    </source>
</evidence>
<sequence>MTTTARNTPARFGAQHATRRRARRGPLVATLAVSFSLALSFAVSGCSASASLTVPASEFATGVTNTLVKQVAAGTPSPTVDCGSDPIALVNDSVVHCDLTADDSPGVHYDTAVTISNVKGSDYHIDIKVADQPK</sequence>
<dbReference type="AlphaFoldDB" id="A0A4T2BS27"/>
<name>A0A4T2BS27_9MICO</name>
<gene>
    <name evidence="1" type="ORF">D4765_12675</name>
</gene>
<dbReference type="Proteomes" id="UP000306192">
    <property type="component" value="Unassembled WGS sequence"/>
</dbReference>
<keyword evidence="2" id="KW-1185">Reference proteome</keyword>
<dbReference type="OrthoDB" id="5193721at2"/>
<comment type="caution">
    <text evidence="1">The sequence shown here is derived from an EMBL/GenBank/DDBJ whole genome shotgun (WGS) entry which is preliminary data.</text>
</comment>
<proteinExistence type="predicted"/>
<evidence type="ECO:0000313" key="1">
    <source>
        <dbReference type="EMBL" id="TIH34543.1"/>
    </source>
</evidence>
<organism evidence="1 2">
    <name type="scientific">Subtercola vilae</name>
    <dbReference type="NCBI Taxonomy" id="2056433"/>
    <lineage>
        <taxon>Bacteria</taxon>
        <taxon>Bacillati</taxon>
        <taxon>Actinomycetota</taxon>
        <taxon>Actinomycetes</taxon>
        <taxon>Micrococcales</taxon>
        <taxon>Microbacteriaceae</taxon>
        <taxon>Subtercola</taxon>
    </lineage>
</organism>
<evidence type="ECO:0000313" key="2">
    <source>
        <dbReference type="Proteomes" id="UP000306192"/>
    </source>
</evidence>
<accession>A0A4T2BS27</accession>
<dbReference type="RefSeq" id="WP_136642666.1">
    <property type="nucleotide sequence ID" value="NZ_QYRT01000025.1"/>
</dbReference>
<reference evidence="1 2" key="1">
    <citation type="journal article" date="2019" name="Microorganisms">
        <title>Systematic Affiliation and Genome Analysis of Subtercola vilae DB165(T) with Particular Emphasis on Cold Adaptation of an Isolate from a High-Altitude Cold Volcano Lake.</title>
        <authorList>
            <person name="Villalobos A.S."/>
            <person name="Wiese J."/>
            <person name="Imhoff J.F."/>
            <person name="Dorador C."/>
            <person name="Keller A."/>
            <person name="Hentschel U."/>
        </authorList>
    </citation>
    <scope>NUCLEOTIDE SEQUENCE [LARGE SCALE GENOMIC DNA]</scope>
    <source>
        <strain evidence="1 2">DB165</strain>
    </source>
</reference>
<protein>
    <recommendedName>
        <fullName evidence="3">DUF4333 domain-containing protein</fullName>
    </recommendedName>
</protein>
<dbReference type="EMBL" id="QYRT01000025">
    <property type="protein sequence ID" value="TIH34543.1"/>
    <property type="molecule type" value="Genomic_DNA"/>
</dbReference>